<dbReference type="RefSeq" id="WP_005430740.1">
    <property type="nucleotide sequence ID" value="NZ_KE150480.1"/>
</dbReference>
<keyword evidence="4 7" id="KW-1133">Transmembrane helix</keyword>
<keyword evidence="6" id="KW-0813">Transport</keyword>
<comment type="subcellular location">
    <subcellularLocation>
        <location evidence="6">Cell membrane</location>
        <topology evidence="6">Multi-pass membrane protein</topology>
    </subcellularLocation>
    <subcellularLocation>
        <location evidence="1">Membrane</location>
        <topology evidence="1">Multi-pass membrane protein</topology>
    </subcellularLocation>
</comment>
<dbReference type="InterPro" id="IPR037294">
    <property type="entry name" value="ABC_BtuC-like"/>
</dbReference>
<dbReference type="GO" id="GO:0043190">
    <property type="term" value="C:ATP-binding cassette (ABC) transporter complex"/>
    <property type="evidence" value="ECO:0007669"/>
    <property type="project" value="InterPro"/>
</dbReference>
<dbReference type="GO" id="GO:0010043">
    <property type="term" value="P:response to zinc ion"/>
    <property type="evidence" value="ECO:0007669"/>
    <property type="project" value="TreeGrafter"/>
</dbReference>
<sequence>MFESLFEALQMSFMQRALAATLAMSLLCPVMGLFLVLRRSSMTGDALSHSSLAGAAAALALGVNPVVGTFVFTAVCGLMIEALRSVFRHYGDLVLTIVQALSVGIALTLITMGLVKGNAESFLFGSILTISQTDLWCILAITAAALLWVGFGLSTLTVIAFDEDSARAAGVKTRRWSYAFSLLTASAVAAAIPMVGVLVLSSMIALPAATALQLKVGFKRTLIAAIVISIIDAFLGLIFAYLLDAAPGGVTALASVAVLLLVLICRAAIRRFRHDCAAAAAVKKSTEIV</sequence>
<evidence type="ECO:0000256" key="1">
    <source>
        <dbReference type="ARBA" id="ARBA00004141"/>
    </source>
</evidence>
<dbReference type="PATRIC" id="fig|1203554.3.peg.611"/>
<feature type="transmembrane region" description="Helical" evidence="7">
    <location>
        <begin position="181"/>
        <end position="209"/>
    </location>
</feature>
<evidence type="ECO:0008006" key="10">
    <source>
        <dbReference type="Google" id="ProtNLM"/>
    </source>
</evidence>
<dbReference type="Gene3D" id="1.10.3470.10">
    <property type="entry name" value="ABC transporter involved in vitamin B12 uptake, BtuC"/>
    <property type="match status" value="1"/>
</dbReference>
<organism evidence="8 9">
    <name type="scientific">Sutterella wadsworthensis HGA0223</name>
    <dbReference type="NCBI Taxonomy" id="1203554"/>
    <lineage>
        <taxon>Bacteria</taxon>
        <taxon>Pseudomonadati</taxon>
        <taxon>Pseudomonadota</taxon>
        <taxon>Betaproteobacteria</taxon>
        <taxon>Burkholderiales</taxon>
        <taxon>Sutterellaceae</taxon>
        <taxon>Sutterella</taxon>
    </lineage>
</organism>
<evidence type="ECO:0000256" key="6">
    <source>
        <dbReference type="RuleBase" id="RU003943"/>
    </source>
</evidence>
<dbReference type="PANTHER" id="PTHR30477">
    <property type="entry name" value="ABC-TRANSPORTER METAL-BINDING PROTEIN"/>
    <property type="match status" value="1"/>
</dbReference>
<dbReference type="GO" id="GO:0055085">
    <property type="term" value="P:transmembrane transport"/>
    <property type="evidence" value="ECO:0007669"/>
    <property type="project" value="InterPro"/>
</dbReference>
<feature type="transmembrane region" description="Helical" evidence="7">
    <location>
        <begin position="17"/>
        <end position="37"/>
    </location>
</feature>
<dbReference type="PANTHER" id="PTHR30477:SF0">
    <property type="entry name" value="METAL TRANSPORT SYSTEM MEMBRANE PROTEIN TM_0125-RELATED"/>
    <property type="match status" value="1"/>
</dbReference>
<dbReference type="Proteomes" id="UP000014400">
    <property type="component" value="Unassembled WGS sequence"/>
</dbReference>
<dbReference type="GeneID" id="64061547"/>
<feature type="transmembrane region" description="Helical" evidence="7">
    <location>
        <begin position="58"/>
        <end position="81"/>
    </location>
</feature>
<feature type="transmembrane region" description="Helical" evidence="7">
    <location>
        <begin position="249"/>
        <end position="269"/>
    </location>
</feature>
<evidence type="ECO:0000256" key="2">
    <source>
        <dbReference type="ARBA" id="ARBA00008034"/>
    </source>
</evidence>
<protein>
    <recommendedName>
        <fullName evidence="10">ABC 3 transport family protein</fullName>
    </recommendedName>
</protein>
<dbReference type="AlphaFoldDB" id="S3BK90"/>
<keyword evidence="3 6" id="KW-0812">Transmembrane</keyword>
<gene>
    <name evidence="8" type="ORF">HMPREF1476_00624</name>
</gene>
<feature type="transmembrane region" description="Helical" evidence="7">
    <location>
        <begin position="135"/>
        <end position="161"/>
    </location>
</feature>
<keyword evidence="5 7" id="KW-0472">Membrane</keyword>
<dbReference type="HOGENOM" id="CLU_028808_3_1_4"/>
<keyword evidence="9" id="KW-1185">Reference proteome</keyword>
<dbReference type="eggNOG" id="COG1108">
    <property type="taxonomic scope" value="Bacteria"/>
</dbReference>
<feature type="transmembrane region" description="Helical" evidence="7">
    <location>
        <begin position="221"/>
        <end position="243"/>
    </location>
</feature>
<dbReference type="Pfam" id="PF00950">
    <property type="entry name" value="ABC-3"/>
    <property type="match status" value="1"/>
</dbReference>
<dbReference type="SUPFAM" id="SSF81345">
    <property type="entry name" value="ABC transporter involved in vitamin B12 uptake, BtuC"/>
    <property type="match status" value="1"/>
</dbReference>
<dbReference type="EMBL" id="ATCF01000012">
    <property type="protein sequence ID" value="EPD99820.1"/>
    <property type="molecule type" value="Genomic_DNA"/>
</dbReference>
<comment type="similarity">
    <text evidence="2 6">Belongs to the ABC-3 integral membrane protein family.</text>
</comment>
<name>S3BK90_9BURK</name>
<feature type="transmembrane region" description="Helical" evidence="7">
    <location>
        <begin position="93"/>
        <end position="115"/>
    </location>
</feature>
<comment type="caution">
    <text evidence="8">The sequence shown here is derived from an EMBL/GenBank/DDBJ whole genome shotgun (WGS) entry which is preliminary data.</text>
</comment>
<evidence type="ECO:0000256" key="3">
    <source>
        <dbReference type="ARBA" id="ARBA00022692"/>
    </source>
</evidence>
<reference evidence="8 9" key="1">
    <citation type="submission" date="2013-04" db="EMBL/GenBank/DDBJ databases">
        <title>The Genome Sequence of Sutterella wadsworthensis HGA0223.</title>
        <authorList>
            <consortium name="The Broad Institute Genomics Platform"/>
            <person name="Earl A."/>
            <person name="Ward D."/>
            <person name="Feldgarden M."/>
            <person name="Gevers D."/>
            <person name="Schmidt T.M."/>
            <person name="Dover J."/>
            <person name="Dai D."/>
            <person name="Walker B."/>
            <person name="Young S."/>
            <person name="Zeng Q."/>
            <person name="Gargeya S."/>
            <person name="Fitzgerald M."/>
            <person name="Haas B."/>
            <person name="Abouelleil A."/>
            <person name="Allen A.W."/>
            <person name="Alvarado L."/>
            <person name="Arachchi H.M."/>
            <person name="Berlin A.M."/>
            <person name="Chapman S.B."/>
            <person name="Gainer-Dewar J."/>
            <person name="Goldberg J."/>
            <person name="Griggs A."/>
            <person name="Gujja S."/>
            <person name="Hansen M."/>
            <person name="Howarth C."/>
            <person name="Imamovic A."/>
            <person name="Ireland A."/>
            <person name="Larimer J."/>
            <person name="McCowan C."/>
            <person name="Murphy C."/>
            <person name="Pearson M."/>
            <person name="Poon T.W."/>
            <person name="Priest M."/>
            <person name="Roberts A."/>
            <person name="Saif S."/>
            <person name="Shea T."/>
            <person name="Sisk P."/>
            <person name="Sykes S."/>
            <person name="Wortman J."/>
            <person name="Nusbaum C."/>
            <person name="Birren B."/>
        </authorList>
    </citation>
    <scope>NUCLEOTIDE SEQUENCE [LARGE SCALE GENOMIC DNA]</scope>
    <source>
        <strain evidence="8 9">HGA0223</strain>
    </source>
</reference>
<evidence type="ECO:0000256" key="4">
    <source>
        <dbReference type="ARBA" id="ARBA00022989"/>
    </source>
</evidence>
<evidence type="ECO:0000256" key="5">
    <source>
        <dbReference type="ARBA" id="ARBA00023136"/>
    </source>
</evidence>
<evidence type="ECO:0000313" key="8">
    <source>
        <dbReference type="EMBL" id="EPD99820.1"/>
    </source>
</evidence>
<evidence type="ECO:0000256" key="7">
    <source>
        <dbReference type="SAM" id="Phobius"/>
    </source>
</evidence>
<proteinExistence type="inferred from homology"/>
<accession>S3BK90</accession>
<evidence type="ECO:0000313" key="9">
    <source>
        <dbReference type="Proteomes" id="UP000014400"/>
    </source>
</evidence>
<dbReference type="InterPro" id="IPR001626">
    <property type="entry name" value="ABC_TroCD"/>
</dbReference>
<dbReference type="STRING" id="1203554.HMPREF1476_00624"/>